<protein>
    <recommendedName>
        <fullName evidence="10">PsbQ-like protein 3, chloroplastic</fullName>
    </recommendedName>
</protein>
<keyword evidence="6" id="KW-0472">Membrane</keyword>
<reference evidence="8 9" key="1">
    <citation type="journal article" date="2014" name="Nature">
        <title>The genome of the recently domesticated crop plant sugar beet (Beta vulgaris).</title>
        <authorList>
            <person name="Dohm J.C."/>
            <person name="Minoche A.E."/>
            <person name="Holtgrawe D."/>
            <person name="Capella-Gutierrez S."/>
            <person name="Zakrzewski F."/>
            <person name="Tafer H."/>
            <person name="Rupp O."/>
            <person name="Sorensen T.R."/>
            <person name="Stracke R."/>
            <person name="Reinhardt R."/>
            <person name="Goesmann A."/>
            <person name="Kraft T."/>
            <person name="Schulz B."/>
            <person name="Stadler P.F."/>
            <person name="Schmidt T."/>
            <person name="Gabaldon T."/>
            <person name="Lehrach H."/>
            <person name="Weisshaar B."/>
            <person name="Himmelbauer H."/>
        </authorList>
    </citation>
    <scope>NUCLEOTIDE SEQUENCE [LARGE SCALE GENOMIC DNA]</scope>
    <source>
        <tissue evidence="8">Taproot</tissue>
    </source>
</reference>
<keyword evidence="2" id="KW-0150">Chloroplast</keyword>
<dbReference type="InterPro" id="IPR008797">
    <property type="entry name" value="PSII_PsbQ"/>
</dbReference>
<dbReference type="Proteomes" id="UP000035740">
    <property type="component" value="Chromosome 4"/>
</dbReference>
<name>A0A0J8CMT7_BETVV</name>
<dbReference type="PANTHER" id="PTHR33399">
    <property type="entry name" value="OXYGEN-EVOLVING ENHANCER PROTEIN 3-1, CHLOROPLASTIC"/>
    <property type="match status" value="1"/>
</dbReference>
<evidence type="ECO:0000313" key="8">
    <source>
        <dbReference type="EMBL" id="KMT13358.1"/>
    </source>
</evidence>
<dbReference type="OMA" id="WREVQIA"/>
<dbReference type="FunFam" id="1.20.120.290:FF:000004">
    <property type="entry name" value="Oxygen-evolving enhancer protein 3"/>
    <property type="match status" value="1"/>
</dbReference>
<dbReference type="Gramene" id="KMT13358">
    <property type="protein sequence ID" value="KMT13358"/>
    <property type="gene ID" value="BVRB_4g084490"/>
</dbReference>
<dbReference type="GO" id="GO:0005509">
    <property type="term" value="F:calcium ion binding"/>
    <property type="evidence" value="ECO:0007669"/>
    <property type="project" value="InterPro"/>
</dbReference>
<dbReference type="EMBL" id="KQ090076">
    <property type="protein sequence ID" value="KMT13358.1"/>
    <property type="molecule type" value="Genomic_DNA"/>
</dbReference>
<dbReference type="SUPFAM" id="SSF101112">
    <property type="entry name" value="Oxygen-evolving enhancer protein 3"/>
    <property type="match status" value="1"/>
</dbReference>
<evidence type="ECO:0000313" key="9">
    <source>
        <dbReference type="Proteomes" id="UP000035740"/>
    </source>
</evidence>
<evidence type="ECO:0000256" key="4">
    <source>
        <dbReference type="ARBA" id="ARBA00022946"/>
    </source>
</evidence>
<evidence type="ECO:0000256" key="1">
    <source>
        <dbReference type="ARBA" id="ARBA00004334"/>
    </source>
</evidence>
<keyword evidence="5" id="KW-0793">Thylakoid</keyword>
<sequence length="178" mass="19859">MALATLVPGSSSIRCSFPVFAFCTMCNPNKLQPFISRRVGVIAGMSSLSLIIDGTMSNKTANSFDFRMTVPDQTAEEARSLIGDHAQALLDVKSLIESESWREAQRELRMNSAYLKQDIYTIIQSKEGSIRPLLRKLYADLFNNVTKLDYAARDKDVARAQECYINVAAVLNDLLSRI</sequence>
<evidence type="ECO:0000256" key="7">
    <source>
        <dbReference type="ARBA" id="ARBA00035649"/>
    </source>
</evidence>
<evidence type="ECO:0000256" key="6">
    <source>
        <dbReference type="ARBA" id="ARBA00023136"/>
    </source>
</evidence>
<dbReference type="OrthoDB" id="667835at2759"/>
<accession>A0A0J8CMT7</accession>
<dbReference type="Pfam" id="PF05757">
    <property type="entry name" value="PsbQ"/>
    <property type="match status" value="1"/>
</dbReference>
<keyword evidence="4" id="KW-0809">Transit peptide</keyword>
<dbReference type="InterPro" id="IPR023222">
    <property type="entry name" value="PsbQ-like_dom_sf"/>
</dbReference>
<comment type="subcellular location">
    <subcellularLocation>
        <location evidence="1">Plastid</location>
        <location evidence="1">Chloroplast thylakoid membrane</location>
    </subcellularLocation>
</comment>
<evidence type="ECO:0008006" key="10">
    <source>
        <dbReference type="Google" id="ProtNLM"/>
    </source>
</evidence>
<dbReference type="KEGG" id="bvg:104891239"/>
<proteinExistence type="inferred from homology"/>
<keyword evidence="3" id="KW-0934">Plastid</keyword>
<dbReference type="Gene3D" id="1.20.120.290">
    <property type="entry name" value="Oxygen-evolving enhancer protein 3 (PsbQ), four-helix up-down bundle"/>
    <property type="match status" value="1"/>
</dbReference>
<dbReference type="InterPro" id="IPR054099">
    <property type="entry name" value="PSII_PsbQ_pln"/>
</dbReference>
<evidence type="ECO:0000256" key="5">
    <source>
        <dbReference type="ARBA" id="ARBA00023078"/>
    </source>
</evidence>
<comment type="similarity">
    <text evidence="7">Belongs to the PsbQ family.</text>
</comment>
<dbReference type="AlphaFoldDB" id="A0A0J8CMT7"/>
<organism evidence="8 9">
    <name type="scientific">Beta vulgaris subsp. vulgaris</name>
    <name type="common">Beet</name>
    <dbReference type="NCBI Taxonomy" id="3555"/>
    <lineage>
        <taxon>Eukaryota</taxon>
        <taxon>Viridiplantae</taxon>
        <taxon>Streptophyta</taxon>
        <taxon>Embryophyta</taxon>
        <taxon>Tracheophyta</taxon>
        <taxon>Spermatophyta</taxon>
        <taxon>Magnoliopsida</taxon>
        <taxon>eudicotyledons</taxon>
        <taxon>Gunneridae</taxon>
        <taxon>Pentapetalae</taxon>
        <taxon>Caryophyllales</taxon>
        <taxon>Chenopodiaceae</taxon>
        <taxon>Betoideae</taxon>
        <taxon>Beta</taxon>
    </lineage>
</organism>
<evidence type="ECO:0000256" key="2">
    <source>
        <dbReference type="ARBA" id="ARBA00022528"/>
    </source>
</evidence>
<dbReference type="GO" id="GO:0019898">
    <property type="term" value="C:extrinsic component of membrane"/>
    <property type="evidence" value="ECO:0007669"/>
    <property type="project" value="InterPro"/>
</dbReference>
<dbReference type="PANTHER" id="PTHR33399:SF6">
    <property type="entry name" value="PSBQ-LIKE PROTEIN 3, CHLOROPLASTIC"/>
    <property type="match status" value="1"/>
</dbReference>
<keyword evidence="9" id="KW-1185">Reference proteome</keyword>
<dbReference type="GO" id="GO:0009654">
    <property type="term" value="C:photosystem II oxygen evolving complex"/>
    <property type="evidence" value="ECO:0007669"/>
    <property type="project" value="InterPro"/>
</dbReference>
<dbReference type="eggNOG" id="ENOG502S24S">
    <property type="taxonomic scope" value="Eukaryota"/>
</dbReference>
<gene>
    <name evidence="8" type="ORF">BVRB_4g084490</name>
</gene>
<dbReference type="GO" id="GO:0009767">
    <property type="term" value="P:photosynthetic electron transport chain"/>
    <property type="evidence" value="ECO:0007669"/>
    <property type="project" value="TreeGrafter"/>
</dbReference>
<evidence type="ECO:0000256" key="3">
    <source>
        <dbReference type="ARBA" id="ARBA00022640"/>
    </source>
</evidence>
<dbReference type="GO" id="GO:0009535">
    <property type="term" value="C:chloroplast thylakoid membrane"/>
    <property type="evidence" value="ECO:0007669"/>
    <property type="project" value="UniProtKB-SubCell"/>
</dbReference>